<evidence type="ECO:0000259" key="1">
    <source>
        <dbReference type="Pfam" id="PF20056"/>
    </source>
</evidence>
<accession>A0ABX2TH42</accession>
<comment type="caution">
    <text evidence="2">The sequence shown here is derived from an EMBL/GenBank/DDBJ whole genome shotgun (WGS) entry which is preliminary data.</text>
</comment>
<name>A0ABX2TH42_9PROT</name>
<reference evidence="2 3" key="1">
    <citation type="submission" date="2020-05" db="EMBL/GenBank/DDBJ databases">
        <title>Azospirillum oleiclasticum sp. nov, a nitrogen-fixing and heavy crude oil-emulsifying bacterium isolated from the crude oil of Yumen Oilfield.</title>
        <authorList>
            <person name="Wu D."/>
            <person name="Cai M."/>
            <person name="Zhang X."/>
        </authorList>
    </citation>
    <scope>NUCLEOTIDE SEQUENCE [LARGE SCALE GENOMIC DNA]</scope>
    <source>
        <strain evidence="2 3">ROY-1-1-2</strain>
    </source>
</reference>
<sequence length="96" mass="10195">MDPVFALIASSALLAAGLALAVTRRPQPLPLATIVARRRPGPRSLEDTGILAEMADAVGRCRACPRTDACHRWLAAGSDEACPGFCPNRSVVERIE</sequence>
<evidence type="ECO:0000313" key="3">
    <source>
        <dbReference type="Proteomes" id="UP000584642"/>
    </source>
</evidence>
<dbReference type="RefSeq" id="WP_180284255.1">
    <property type="nucleotide sequence ID" value="NZ_JABFDB010000019.1"/>
</dbReference>
<feature type="domain" description="DUF6455" evidence="1">
    <location>
        <begin position="52"/>
        <end position="95"/>
    </location>
</feature>
<dbReference type="Proteomes" id="UP000584642">
    <property type="component" value="Unassembled WGS sequence"/>
</dbReference>
<dbReference type="Pfam" id="PF20056">
    <property type="entry name" value="DUF6455"/>
    <property type="match status" value="1"/>
</dbReference>
<protein>
    <recommendedName>
        <fullName evidence="1">DUF6455 domain-containing protein</fullName>
    </recommendedName>
</protein>
<evidence type="ECO:0000313" key="2">
    <source>
        <dbReference type="EMBL" id="NYZ22478.1"/>
    </source>
</evidence>
<keyword evidence="3" id="KW-1185">Reference proteome</keyword>
<dbReference type="InterPro" id="IPR045601">
    <property type="entry name" value="DUF6455"/>
</dbReference>
<gene>
    <name evidence="2" type="ORF">HND93_22445</name>
</gene>
<dbReference type="EMBL" id="JABFDB010000019">
    <property type="protein sequence ID" value="NYZ22478.1"/>
    <property type="molecule type" value="Genomic_DNA"/>
</dbReference>
<proteinExistence type="predicted"/>
<organism evidence="2 3">
    <name type="scientific">Azospirillum oleiclasticum</name>
    <dbReference type="NCBI Taxonomy" id="2735135"/>
    <lineage>
        <taxon>Bacteria</taxon>
        <taxon>Pseudomonadati</taxon>
        <taxon>Pseudomonadota</taxon>
        <taxon>Alphaproteobacteria</taxon>
        <taxon>Rhodospirillales</taxon>
        <taxon>Azospirillaceae</taxon>
        <taxon>Azospirillum</taxon>
    </lineage>
</organism>